<protein>
    <submittedName>
        <fullName evidence="8">Terpene synthase 10</fullName>
    </submittedName>
</protein>
<dbReference type="Proteomes" id="UP000515211">
    <property type="component" value="Chromosome 7"/>
</dbReference>
<dbReference type="SFLD" id="SFLDG01019">
    <property type="entry name" value="Terpene_Cyclase_Like_1_C_Termi"/>
    <property type="match status" value="1"/>
</dbReference>
<dbReference type="GO" id="GO:0080027">
    <property type="term" value="P:response to herbivore"/>
    <property type="evidence" value="ECO:0007669"/>
    <property type="project" value="UniProtKB-ARBA"/>
</dbReference>
<gene>
    <name evidence="8" type="primary">LOC107459904</name>
</gene>
<dbReference type="GO" id="GO:0009611">
    <property type="term" value="P:response to wounding"/>
    <property type="evidence" value="ECO:0007669"/>
    <property type="project" value="UniProtKB-ARBA"/>
</dbReference>
<evidence type="ECO:0000256" key="1">
    <source>
        <dbReference type="ARBA" id="ARBA00001946"/>
    </source>
</evidence>
<dbReference type="RefSeq" id="XP_015933696.1">
    <property type="nucleotide sequence ID" value="XM_016078210.3"/>
</dbReference>
<comment type="cofactor">
    <cofactor evidence="1">
        <name>Mg(2+)</name>
        <dbReference type="ChEBI" id="CHEBI:18420"/>
    </cofactor>
</comment>
<dbReference type="InterPro" id="IPR050148">
    <property type="entry name" value="Terpene_synthase-like"/>
</dbReference>
<dbReference type="OrthoDB" id="1936865at2759"/>
<sequence length="599" mass="70422">MDHLPILMATNSIPARFSTVILSQGLEFKTFKNVPFPTQCNALNKISNHNQTTPRRSANFKPSIWHYDYIQSLNSKYKQGTYTEPSQALREEVRMMLCKVENHVYQLDLIDVLQRLGVAYHFKNEIRNLLDNIYDMVDSKKKKDFHATALEYRLLRQHGYDISSDVFFNFLDERDHFKISESVDIEGILSLYEASFYSLEGESILDEARDFTLKILEKYSFRNKSEGNYLSLLIDHSLEIPLHWRAPRWETEWFIHAYETRKTMNPSLLEFAKLDFNILQTIHQDELKNTSRWWRKIGLPEQLNFARDRLVESYFWGMGMSFEPDLEFSRTTLAKVTSLATIIDDLYDVYGTLEELELFTEAIDRWDLNTIDNLPDYLKICFYAIHDFVDELAFEFLKINGDNITPCLKKVWSDLCKAYFTEAKWYYSGYKPSLEEYVENAWISIAIPLMLTHSYFATPYSFQKNELGYLEEYCDIIRFSATITRLINDLRTHKRENEFGDVPKSIQCYMNENGASETNAQEHIKSMLNTTWKKMNKEAHNSSLPPIFIEIAVNLARMSMCMYHDRDGHTIQDPQIKNRISSLIFHPITDTKIRGVTIN</sequence>
<dbReference type="InterPro" id="IPR001906">
    <property type="entry name" value="Terpene_synth_N"/>
</dbReference>
<dbReference type="AlphaFoldDB" id="A0A6P4B4A3"/>
<keyword evidence="7" id="KW-1185">Reference proteome</keyword>
<evidence type="ECO:0000313" key="7">
    <source>
        <dbReference type="Proteomes" id="UP000515211"/>
    </source>
</evidence>
<evidence type="ECO:0000313" key="8">
    <source>
        <dbReference type="RefSeq" id="XP_015933696.1"/>
    </source>
</evidence>
<dbReference type="Gene3D" id="1.10.600.10">
    <property type="entry name" value="Farnesyl Diphosphate Synthase"/>
    <property type="match status" value="1"/>
</dbReference>
<dbReference type="PANTHER" id="PTHR31225:SF244">
    <property type="entry name" value="1,8-CINEOLE SYNTHASE 1, CHLOROPLASTIC-RELATED"/>
    <property type="match status" value="1"/>
</dbReference>
<dbReference type="SFLD" id="SFLDS00005">
    <property type="entry name" value="Isoprenoid_Synthase_Type_I"/>
    <property type="match status" value="1"/>
</dbReference>
<dbReference type="InterPro" id="IPR005630">
    <property type="entry name" value="Terpene_synthase_metal-bd"/>
</dbReference>
<feature type="domain" description="Terpene synthase N-terminal" evidence="5">
    <location>
        <begin position="64"/>
        <end position="237"/>
    </location>
</feature>
<dbReference type="CDD" id="cd00684">
    <property type="entry name" value="Terpene_cyclase_plant_C1"/>
    <property type="match status" value="1"/>
</dbReference>
<name>A0A6P4B4A3_ARADU</name>
<dbReference type="InterPro" id="IPR044814">
    <property type="entry name" value="Terpene_cyclase_plant_C1"/>
</dbReference>
<dbReference type="Pfam" id="PF01397">
    <property type="entry name" value="Terpene_synth"/>
    <property type="match status" value="1"/>
</dbReference>
<dbReference type="GO" id="GO:0000287">
    <property type="term" value="F:magnesium ion binding"/>
    <property type="evidence" value="ECO:0007669"/>
    <property type="project" value="InterPro"/>
</dbReference>
<dbReference type="Gene3D" id="1.50.10.130">
    <property type="entry name" value="Terpene synthase, N-terminal domain"/>
    <property type="match status" value="1"/>
</dbReference>
<dbReference type="Pfam" id="PF03936">
    <property type="entry name" value="Terpene_synth_C"/>
    <property type="match status" value="1"/>
</dbReference>
<dbReference type="InterPro" id="IPR008949">
    <property type="entry name" value="Isoprenoid_synthase_dom_sf"/>
</dbReference>
<evidence type="ECO:0000256" key="2">
    <source>
        <dbReference type="ARBA" id="ARBA00022723"/>
    </source>
</evidence>
<reference evidence="7" key="1">
    <citation type="journal article" date="2016" name="Nat. Genet.">
        <title>The genome sequences of Arachis duranensis and Arachis ipaensis, the diploid ancestors of cultivated peanut.</title>
        <authorList>
            <person name="Bertioli D.J."/>
            <person name="Cannon S.B."/>
            <person name="Froenicke L."/>
            <person name="Huang G."/>
            <person name="Farmer A.D."/>
            <person name="Cannon E.K."/>
            <person name="Liu X."/>
            <person name="Gao D."/>
            <person name="Clevenger J."/>
            <person name="Dash S."/>
            <person name="Ren L."/>
            <person name="Moretzsohn M.C."/>
            <person name="Shirasawa K."/>
            <person name="Huang W."/>
            <person name="Vidigal B."/>
            <person name="Abernathy B."/>
            <person name="Chu Y."/>
            <person name="Niederhuth C.E."/>
            <person name="Umale P."/>
            <person name="Araujo A.C."/>
            <person name="Kozik A."/>
            <person name="Kim K.D."/>
            <person name="Burow M.D."/>
            <person name="Varshney R.K."/>
            <person name="Wang X."/>
            <person name="Zhang X."/>
            <person name="Barkley N."/>
            <person name="Guimaraes P.M."/>
            <person name="Isobe S."/>
            <person name="Guo B."/>
            <person name="Liao B."/>
            <person name="Stalker H.T."/>
            <person name="Schmitz R.J."/>
            <person name="Scheffler B.E."/>
            <person name="Leal-Bertioli S.C."/>
            <person name="Xun X."/>
            <person name="Jackson S.A."/>
            <person name="Michelmore R."/>
            <person name="Ozias-Akins P."/>
        </authorList>
    </citation>
    <scope>NUCLEOTIDE SEQUENCE [LARGE SCALE GENOMIC DNA]</scope>
    <source>
        <strain evidence="7">cv. V14167</strain>
    </source>
</reference>
<evidence type="ECO:0000256" key="3">
    <source>
        <dbReference type="ARBA" id="ARBA00022842"/>
    </source>
</evidence>
<keyword evidence="2" id="KW-0479">Metal-binding</keyword>
<proteinExistence type="predicted"/>
<dbReference type="SUPFAM" id="SSF48576">
    <property type="entry name" value="Terpenoid synthases"/>
    <property type="match status" value="1"/>
</dbReference>
<dbReference type="SUPFAM" id="SSF48239">
    <property type="entry name" value="Terpenoid cyclases/Protein prenyltransferases"/>
    <property type="match status" value="1"/>
</dbReference>
<dbReference type="KEGG" id="adu:107459904"/>
<dbReference type="InterPro" id="IPR008930">
    <property type="entry name" value="Terpenoid_cyclase/PrenylTrfase"/>
</dbReference>
<keyword evidence="3" id="KW-0460">Magnesium</keyword>
<dbReference type="InterPro" id="IPR036965">
    <property type="entry name" value="Terpene_synth_N_sf"/>
</dbReference>
<evidence type="ECO:0000259" key="5">
    <source>
        <dbReference type="Pfam" id="PF01397"/>
    </source>
</evidence>
<keyword evidence="4" id="KW-0456">Lyase</keyword>
<dbReference type="FunFam" id="1.10.600.10:FF:000007">
    <property type="entry name" value="Isoprene synthase, chloroplastic"/>
    <property type="match status" value="1"/>
</dbReference>
<organism evidence="7 8">
    <name type="scientific">Arachis duranensis</name>
    <name type="common">Wild peanut</name>
    <dbReference type="NCBI Taxonomy" id="130453"/>
    <lineage>
        <taxon>Eukaryota</taxon>
        <taxon>Viridiplantae</taxon>
        <taxon>Streptophyta</taxon>
        <taxon>Embryophyta</taxon>
        <taxon>Tracheophyta</taxon>
        <taxon>Spermatophyta</taxon>
        <taxon>Magnoliopsida</taxon>
        <taxon>eudicotyledons</taxon>
        <taxon>Gunneridae</taxon>
        <taxon>Pentapetalae</taxon>
        <taxon>rosids</taxon>
        <taxon>fabids</taxon>
        <taxon>Fabales</taxon>
        <taxon>Fabaceae</taxon>
        <taxon>Papilionoideae</taxon>
        <taxon>50 kb inversion clade</taxon>
        <taxon>dalbergioids sensu lato</taxon>
        <taxon>Dalbergieae</taxon>
        <taxon>Pterocarpus clade</taxon>
        <taxon>Arachis</taxon>
    </lineage>
</organism>
<dbReference type="InterPro" id="IPR034741">
    <property type="entry name" value="Terpene_cyclase-like_1_C"/>
</dbReference>
<accession>A0A6P4B4A3</accession>
<evidence type="ECO:0000256" key="4">
    <source>
        <dbReference type="ARBA" id="ARBA00023239"/>
    </source>
</evidence>
<dbReference type="GO" id="GO:0010333">
    <property type="term" value="F:terpene synthase activity"/>
    <property type="evidence" value="ECO:0007669"/>
    <property type="project" value="InterPro"/>
</dbReference>
<dbReference type="GeneID" id="107459904"/>
<feature type="domain" description="Terpene synthase metal-binding" evidence="6">
    <location>
        <begin position="296"/>
        <end position="534"/>
    </location>
</feature>
<dbReference type="FunFam" id="1.50.10.130:FF:000001">
    <property type="entry name" value="Isoprene synthase, chloroplastic"/>
    <property type="match status" value="1"/>
</dbReference>
<dbReference type="PANTHER" id="PTHR31225">
    <property type="entry name" value="OS04G0344100 PROTEIN-RELATED"/>
    <property type="match status" value="1"/>
</dbReference>
<dbReference type="GO" id="GO:0016102">
    <property type="term" value="P:diterpenoid biosynthetic process"/>
    <property type="evidence" value="ECO:0007669"/>
    <property type="project" value="InterPro"/>
</dbReference>
<reference evidence="8" key="2">
    <citation type="submission" date="2025-08" db="UniProtKB">
        <authorList>
            <consortium name="RefSeq"/>
        </authorList>
    </citation>
    <scope>IDENTIFICATION</scope>
    <source>
        <tissue evidence="8">Whole plant</tissue>
    </source>
</reference>
<evidence type="ECO:0000259" key="6">
    <source>
        <dbReference type="Pfam" id="PF03936"/>
    </source>
</evidence>